<gene>
    <name evidence="2" type="ORF">G6047_01695</name>
</gene>
<evidence type="ECO:0000256" key="1">
    <source>
        <dbReference type="SAM" id="Phobius"/>
    </source>
</evidence>
<feature type="transmembrane region" description="Helical" evidence="1">
    <location>
        <begin position="6"/>
        <end position="23"/>
    </location>
</feature>
<comment type="caution">
    <text evidence="2">The sequence shown here is derived from an EMBL/GenBank/DDBJ whole genome shotgun (WGS) entry which is preliminary data.</text>
</comment>
<sequence length="91" mass="10607">MILSSVFVFLVMSCILVWHQIKIRRQTLMHEQSMLALHQKFVEENYNNLIAKGQVKLSDEMLNSIRQSNTIIGSDIYLAFRDTMGQLYGKE</sequence>
<dbReference type="AlphaFoldDB" id="A0A972JGD2"/>
<name>A0A972JGD2_9FLAO</name>
<keyword evidence="1" id="KW-0812">Transmembrane</keyword>
<keyword evidence="3" id="KW-1185">Reference proteome</keyword>
<keyword evidence="1" id="KW-0472">Membrane</keyword>
<reference evidence="2" key="1">
    <citation type="submission" date="2020-02" db="EMBL/GenBank/DDBJ databases">
        <title>Flavobacterium sp. genome.</title>
        <authorList>
            <person name="Jung H.S."/>
            <person name="Baek J.H."/>
            <person name="Jeon C.O."/>
        </authorList>
    </citation>
    <scope>NUCLEOTIDE SEQUENCE</scope>
    <source>
        <strain evidence="2">SE-s28</strain>
    </source>
</reference>
<accession>A0A972JGD2</accession>
<dbReference type="EMBL" id="JAAMPU010000095">
    <property type="protein sequence ID" value="NMH26730.1"/>
    <property type="molecule type" value="Genomic_DNA"/>
</dbReference>
<dbReference type="Proteomes" id="UP000712080">
    <property type="component" value="Unassembled WGS sequence"/>
</dbReference>
<organism evidence="2 3">
    <name type="scientific">Flavobacterium silvaticum</name>
    <dbReference type="NCBI Taxonomy" id="1852020"/>
    <lineage>
        <taxon>Bacteria</taxon>
        <taxon>Pseudomonadati</taxon>
        <taxon>Bacteroidota</taxon>
        <taxon>Flavobacteriia</taxon>
        <taxon>Flavobacteriales</taxon>
        <taxon>Flavobacteriaceae</taxon>
        <taxon>Flavobacterium</taxon>
    </lineage>
</organism>
<keyword evidence="1" id="KW-1133">Transmembrane helix</keyword>
<protein>
    <submittedName>
        <fullName evidence="2">Uncharacterized protein</fullName>
    </submittedName>
</protein>
<proteinExistence type="predicted"/>
<evidence type="ECO:0000313" key="2">
    <source>
        <dbReference type="EMBL" id="NMH26730.1"/>
    </source>
</evidence>
<dbReference type="RefSeq" id="WP_169525739.1">
    <property type="nucleotide sequence ID" value="NZ_JAAMPU010000095.1"/>
</dbReference>
<evidence type="ECO:0000313" key="3">
    <source>
        <dbReference type="Proteomes" id="UP000712080"/>
    </source>
</evidence>